<accession>A0A6I4U7X6</accession>
<name>A0A6I4U7X6_9SPHN</name>
<dbReference type="AlphaFoldDB" id="A0A6I4U7X6"/>
<evidence type="ECO:0000313" key="2">
    <source>
        <dbReference type="EMBL" id="MXP10347.1"/>
    </source>
</evidence>
<evidence type="ECO:0000256" key="1">
    <source>
        <dbReference type="SAM" id="MobiDB-lite"/>
    </source>
</evidence>
<gene>
    <name evidence="2" type="ORF">GRI68_09150</name>
</gene>
<organism evidence="2 3">
    <name type="scientific">Alteriqipengyuania halimionae</name>
    <dbReference type="NCBI Taxonomy" id="1926630"/>
    <lineage>
        <taxon>Bacteria</taxon>
        <taxon>Pseudomonadati</taxon>
        <taxon>Pseudomonadota</taxon>
        <taxon>Alphaproteobacteria</taxon>
        <taxon>Sphingomonadales</taxon>
        <taxon>Erythrobacteraceae</taxon>
        <taxon>Alteriqipengyuania</taxon>
    </lineage>
</organism>
<comment type="caution">
    <text evidence="2">The sequence shown here is derived from an EMBL/GenBank/DDBJ whole genome shotgun (WGS) entry which is preliminary data.</text>
</comment>
<dbReference type="EMBL" id="WTYR01000001">
    <property type="protein sequence ID" value="MXP10347.1"/>
    <property type="molecule type" value="Genomic_DNA"/>
</dbReference>
<feature type="compositionally biased region" description="Basic and acidic residues" evidence="1">
    <location>
        <begin position="34"/>
        <end position="68"/>
    </location>
</feature>
<protein>
    <submittedName>
        <fullName evidence="2">Uncharacterized protein</fullName>
    </submittedName>
</protein>
<dbReference type="RefSeq" id="WP_160616964.1">
    <property type="nucleotide sequence ID" value="NZ_WTYR01000001.1"/>
</dbReference>
<dbReference type="Proteomes" id="UP000429229">
    <property type="component" value="Unassembled WGS sequence"/>
</dbReference>
<feature type="region of interest" description="Disordered" evidence="1">
    <location>
        <begin position="1"/>
        <end position="100"/>
    </location>
</feature>
<sequence length="100" mass="11062">MACDLDGILGYGGAHRYNPFSGARSAPMPPSDPDQQRQADMRSRERAERREQPDRAKQREEKEARRAQEGAPANSEPIPPRKWDVEGGAPVSAEAKATFT</sequence>
<evidence type="ECO:0000313" key="3">
    <source>
        <dbReference type="Proteomes" id="UP000429229"/>
    </source>
</evidence>
<keyword evidence="3" id="KW-1185">Reference proteome</keyword>
<proteinExistence type="predicted"/>
<reference evidence="2 3" key="1">
    <citation type="submission" date="2019-12" db="EMBL/GenBank/DDBJ databases">
        <title>Genomic-based taxomic classification of the family Erythrobacteraceae.</title>
        <authorList>
            <person name="Xu L."/>
        </authorList>
    </citation>
    <scope>NUCLEOTIDE SEQUENCE [LARGE SCALE GENOMIC DNA]</scope>
    <source>
        <strain evidence="2 3">LMG 29519</strain>
    </source>
</reference>